<feature type="compositionally biased region" description="Low complexity" evidence="3">
    <location>
        <begin position="220"/>
        <end position="237"/>
    </location>
</feature>
<evidence type="ECO:0000313" key="5">
    <source>
        <dbReference type="EMBL" id="KAJ4833055.1"/>
    </source>
</evidence>
<gene>
    <name evidence="5" type="ORF">Tsubulata_001024</name>
</gene>
<evidence type="ECO:0000256" key="3">
    <source>
        <dbReference type="SAM" id="MobiDB-lite"/>
    </source>
</evidence>
<dbReference type="InterPro" id="IPR037045">
    <property type="entry name" value="S8pro/Inhibitor_I9_sf"/>
</dbReference>
<feature type="compositionally biased region" description="Low complexity" evidence="3">
    <location>
        <begin position="280"/>
        <end position="292"/>
    </location>
</feature>
<dbReference type="Proteomes" id="UP001141552">
    <property type="component" value="Unassembled WGS sequence"/>
</dbReference>
<feature type="compositionally biased region" description="Gly residues" evidence="3">
    <location>
        <begin position="326"/>
        <end position="388"/>
    </location>
</feature>
<dbReference type="Pfam" id="PF21864">
    <property type="entry name" value="MORF_dom"/>
    <property type="match status" value="1"/>
</dbReference>
<feature type="compositionally biased region" description="Low complexity" evidence="3">
    <location>
        <begin position="245"/>
        <end position="259"/>
    </location>
</feature>
<dbReference type="EMBL" id="JAKUCV010005019">
    <property type="protein sequence ID" value="KAJ4833055.1"/>
    <property type="molecule type" value="Genomic_DNA"/>
</dbReference>
<reference evidence="5" key="1">
    <citation type="submission" date="2022-02" db="EMBL/GenBank/DDBJ databases">
        <authorList>
            <person name="Henning P.M."/>
            <person name="McCubbin A.G."/>
            <person name="Shore J.S."/>
        </authorList>
    </citation>
    <scope>NUCLEOTIDE SEQUENCE</scope>
    <source>
        <strain evidence="5">F60SS</strain>
        <tissue evidence="5">Leaves</tissue>
    </source>
</reference>
<accession>A0A9Q0J9X7</accession>
<dbReference type="GO" id="GO:0080156">
    <property type="term" value="P:mitochondrial mRNA modification"/>
    <property type="evidence" value="ECO:0007669"/>
    <property type="project" value="TreeGrafter"/>
</dbReference>
<dbReference type="GO" id="GO:0006397">
    <property type="term" value="P:mRNA processing"/>
    <property type="evidence" value="ECO:0007669"/>
    <property type="project" value="UniProtKB-KW"/>
</dbReference>
<dbReference type="PANTHER" id="PTHR31346">
    <property type="entry name" value="MULTIPLE ORGANELLAR RNA EDITING FACTOR 2, CHLOROPLASTIC-RELATED-RELATED"/>
    <property type="match status" value="1"/>
</dbReference>
<evidence type="ECO:0000256" key="2">
    <source>
        <dbReference type="ARBA" id="ARBA00022946"/>
    </source>
</evidence>
<protein>
    <recommendedName>
        <fullName evidence="4">MORF/ORRM1/DAG-like MORF domain-containing protein</fullName>
    </recommendedName>
</protein>
<keyword evidence="2" id="KW-0809">Transit peptide</keyword>
<feature type="compositionally biased region" description="Basic and acidic residues" evidence="3">
    <location>
        <begin position="201"/>
        <end position="219"/>
    </location>
</feature>
<organism evidence="5 6">
    <name type="scientific">Turnera subulata</name>
    <dbReference type="NCBI Taxonomy" id="218843"/>
    <lineage>
        <taxon>Eukaryota</taxon>
        <taxon>Viridiplantae</taxon>
        <taxon>Streptophyta</taxon>
        <taxon>Embryophyta</taxon>
        <taxon>Tracheophyta</taxon>
        <taxon>Spermatophyta</taxon>
        <taxon>Magnoliopsida</taxon>
        <taxon>eudicotyledons</taxon>
        <taxon>Gunneridae</taxon>
        <taxon>Pentapetalae</taxon>
        <taxon>rosids</taxon>
        <taxon>fabids</taxon>
        <taxon>Malpighiales</taxon>
        <taxon>Passifloraceae</taxon>
        <taxon>Turnera</taxon>
    </lineage>
</organism>
<dbReference type="OrthoDB" id="1706674at2759"/>
<sequence length="457" mass="50676">MALQSLRLRRAITSLSSLHRSLSSPITTPIPPPISSVTESPKLHPFIVSQWRSFTGSRVSLMSERKRELKLWQEGEEMTEDMILFEGCDYEHWLITVDFDRENPPSPEEMVATYERICAEGLGISIEEAKKRIYACSTTTYQGFQAVMSEEQSKKFEGLPQVVFVLPDSYIDPINKEYGGDKYENGVITHRPPPVQYRKTGFRDRNTNPGQERRYDRQRGQVPYQQQGRPPYGQQGPTQGGGFQQGPPQNYPPQQNYGPPGQGERRDAYQSNRAGPMPPYQGGYNQGHQGNQKDYGYPGQQDFRGDNRNYSPSQGGNYGQVPSPGYGQGGNPGYGQGPNPGYGQGPNPGYGQGVNPGHGQGPNSGYGQGPNPGYGQGVNPGYGQGHPGYGQSADTGYGQGYPNSSQRFTQMDQHNVQEDQGNYAPTSQPLPNQVSHFTITNKILLDPLWLFCLRLCF</sequence>
<dbReference type="GO" id="GO:0016554">
    <property type="term" value="P:cytidine to uridine editing"/>
    <property type="evidence" value="ECO:0007669"/>
    <property type="project" value="InterPro"/>
</dbReference>
<reference evidence="5" key="2">
    <citation type="journal article" date="2023" name="Plants (Basel)">
        <title>Annotation of the Turnera subulata (Passifloraceae) Draft Genome Reveals the S-Locus Evolved after the Divergence of Turneroideae from Passifloroideae in a Stepwise Manner.</title>
        <authorList>
            <person name="Henning P.M."/>
            <person name="Roalson E.H."/>
            <person name="Mir W."/>
            <person name="McCubbin A.G."/>
            <person name="Shore J.S."/>
        </authorList>
    </citation>
    <scope>NUCLEOTIDE SEQUENCE</scope>
    <source>
        <strain evidence="5">F60SS</strain>
    </source>
</reference>
<dbReference type="PANTHER" id="PTHR31346:SF5">
    <property type="entry name" value="MULTIPLE ORGANELLAR RNA EDITING FACTOR 1, MITOCHONDRIAL"/>
    <property type="match status" value="1"/>
</dbReference>
<feature type="domain" description="MORF/ORRM1/DAG-like MORF" evidence="4">
    <location>
        <begin position="90"/>
        <end position="183"/>
    </location>
</feature>
<keyword evidence="6" id="KW-1185">Reference proteome</keyword>
<dbReference type="InterPro" id="IPR054059">
    <property type="entry name" value="MORF/ORRM1/DAG-like_MORF"/>
</dbReference>
<name>A0A9Q0J9X7_9ROSI</name>
<evidence type="ECO:0000256" key="1">
    <source>
        <dbReference type="ARBA" id="ARBA00022664"/>
    </source>
</evidence>
<keyword evidence="1" id="KW-0507">mRNA processing</keyword>
<evidence type="ECO:0000313" key="6">
    <source>
        <dbReference type="Proteomes" id="UP001141552"/>
    </source>
</evidence>
<dbReference type="Gene3D" id="3.30.70.80">
    <property type="entry name" value="Peptidase S8 propeptide/proteinase inhibitor I9"/>
    <property type="match status" value="1"/>
</dbReference>
<dbReference type="GO" id="GO:0005739">
    <property type="term" value="C:mitochondrion"/>
    <property type="evidence" value="ECO:0007669"/>
    <property type="project" value="TreeGrafter"/>
</dbReference>
<dbReference type="InterPro" id="IPR039206">
    <property type="entry name" value="MORF/ORRM1/DAG-like"/>
</dbReference>
<proteinExistence type="predicted"/>
<feature type="region of interest" description="Disordered" evidence="3">
    <location>
        <begin position="177"/>
        <end position="406"/>
    </location>
</feature>
<dbReference type="AlphaFoldDB" id="A0A9Q0J9X7"/>
<comment type="caution">
    <text evidence="5">The sequence shown here is derived from an EMBL/GenBank/DDBJ whole genome shotgun (WGS) entry which is preliminary data.</text>
</comment>
<evidence type="ECO:0000259" key="4">
    <source>
        <dbReference type="Pfam" id="PF21864"/>
    </source>
</evidence>